<evidence type="ECO:0000313" key="1">
    <source>
        <dbReference type="EMBL" id="SEM71086.1"/>
    </source>
</evidence>
<gene>
    <name evidence="1" type="ORF">SAMN04488077_10771</name>
</gene>
<dbReference type="EMBL" id="FOBO01000007">
    <property type="protein sequence ID" value="SEM71086.1"/>
    <property type="molecule type" value="Genomic_DNA"/>
</dbReference>
<dbReference type="AlphaFoldDB" id="A0A1H8AKR4"/>
<organism evidence="1 2">
    <name type="scientific">Roseovarius tolerans</name>
    <dbReference type="NCBI Taxonomy" id="74031"/>
    <lineage>
        <taxon>Bacteria</taxon>
        <taxon>Pseudomonadati</taxon>
        <taxon>Pseudomonadota</taxon>
        <taxon>Alphaproteobacteria</taxon>
        <taxon>Rhodobacterales</taxon>
        <taxon>Roseobacteraceae</taxon>
        <taxon>Roseovarius</taxon>
    </lineage>
</organism>
<dbReference type="RefSeq" id="WP_074785864.1">
    <property type="nucleotide sequence ID" value="NZ_FOBO01000007.1"/>
</dbReference>
<proteinExistence type="predicted"/>
<sequence length="508" mass="57273">MAHIHIVDMPCGYGKSSRIVSSFDKREKYIAVVPYLSEVKRFISDAQEKSKMILTEPVSGSSNKSDHCEKLLRAGKSIATTHAMFYRLGTLATFSTGAARCVAFEPGTVPSVEVEHLLDGYNLIIDEVINPFELDQTVRSVDFDQDYLDMGLVEVHADGRVVPTPAWDLKYFQGSKTFSPALYEKAKSGGLYRLEEKLFVLTIPIELLLKPKSVTIYTYLSEGSLLLKFLRKVQQDRPGLFSLTVEYIGQAEEAAWREDVANALTVLSIPGLEEQLWNYTAQLKGIKKHSECASIGHELRKFKDGELEGVNLNSVMLTCARDLWHDNRSGQKPAAGRLAKHTRMFGRAVKEEDFDHETERYVDKWSTNGVRFVPNTTRGTNDHAGCTHAVYLYDQHPNPQLLTFLGMARNSQDAYQFCDAYALTELVQWLFRSAIRVGGLNSTGRQYKPRRRVTVYIPSQRMRNLLLNWLLSGKVNSGSVNPTGLLQTELLARVEGRPMPTYSECLEI</sequence>
<protein>
    <submittedName>
        <fullName evidence="1">Uncharacterized protein</fullName>
    </submittedName>
</protein>
<evidence type="ECO:0000313" key="2">
    <source>
        <dbReference type="Proteomes" id="UP000182160"/>
    </source>
</evidence>
<reference evidence="1 2" key="1">
    <citation type="submission" date="2016-10" db="EMBL/GenBank/DDBJ databases">
        <authorList>
            <person name="de Groot N.N."/>
        </authorList>
    </citation>
    <scope>NUCLEOTIDE SEQUENCE [LARGE SCALE GENOMIC DNA]</scope>
    <source>
        <strain evidence="1 2">DSM 11457</strain>
    </source>
</reference>
<name>A0A1H8AKR4_9RHOB</name>
<dbReference type="Proteomes" id="UP000182160">
    <property type="component" value="Unassembled WGS sequence"/>
</dbReference>
<accession>A0A1H8AKR4</accession>